<accession>A0A0P9MKC2</accession>
<evidence type="ECO:0000256" key="1">
    <source>
        <dbReference type="ARBA" id="ARBA00022676"/>
    </source>
</evidence>
<protein>
    <recommendedName>
        <fullName evidence="5">Protein-arginine rhamnosyltransferase</fullName>
    </recommendedName>
    <alternativeName>
        <fullName evidence="6">EF-P arginine rhamnosyltransferase</fullName>
    </alternativeName>
</protein>
<organism evidence="8 9">
    <name type="scientific">Pseudomonas congelans</name>
    <dbReference type="NCBI Taxonomy" id="200452"/>
    <lineage>
        <taxon>Bacteria</taxon>
        <taxon>Pseudomonadati</taxon>
        <taxon>Pseudomonadota</taxon>
        <taxon>Gammaproteobacteria</taxon>
        <taxon>Pseudomonadales</taxon>
        <taxon>Pseudomonadaceae</taxon>
        <taxon>Pseudomonas</taxon>
    </lineage>
</organism>
<evidence type="ECO:0000256" key="7">
    <source>
        <dbReference type="ARBA" id="ARBA00048472"/>
    </source>
</evidence>
<comment type="function">
    <text evidence="3">Protein-arginine rhamnosyltransferase that catalyzes the transfer of a single rhamnose to elongation factor P (EF-P) on 'Lys-32', a modification required for EF-P-dependent rescue of polyproline stalled ribosomes.</text>
</comment>
<dbReference type="GO" id="GO:0106361">
    <property type="term" value="F:protein-arginine rhamnosyltransferase activity"/>
    <property type="evidence" value="ECO:0007669"/>
    <property type="project" value="InterPro"/>
</dbReference>
<dbReference type="NCBIfam" id="TIGR03837">
    <property type="entry name" value="efp_Arg_rhamno"/>
    <property type="match status" value="1"/>
</dbReference>
<comment type="catalytic activity">
    <reaction evidence="7">
        <text>dTDP-beta-L-rhamnose + L-arginyl-[protein] = N(omega)-(alpha-L-rhamnosyl)-L-arginyl-[protein] + dTDP + H(+)</text>
        <dbReference type="Rhea" id="RHEA:66692"/>
        <dbReference type="Rhea" id="RHEA-COMP:10532"/>
        <dbReference type="Rhea" id="RHEA-COMP:17096"/>
        <dbReference type="ChEBI" id="CHEBI:15378"/>
        <dbReference type="ChEBI" id="CHEBI:29965"/>
        <dbReference type="ChEBI" id="CHEBI:57510"/>
        <dbReference type="ChEBI" id="CHEBI:58369"/>
        <dbReference type="ChEBI" id="CHEBI:167445"/>
    </reaction>
    <physiologicalReaction direction="left-to-right" evidence="7">
        <dbReference type="Rhea" id="RHEA:66693"/>
    </physiologicalReaction>
</comment>
<dbReference type="InterPro" id="IPR016633">
    <property type="entry name" value="EarP"/>
</dbReference>
<evidence type="ECO:0000256" key="4">
    <source>
        <dbReference type="ARBA" id="ARBA00024346"/>
    </source>
</evidence>
<comment type="similarity">
    <text evidence="4">Belongs to the glycosyltransferase 104 family.</text>
</comment>
<keyword evidence="1" id="KW-0328">Glycosyltransferase</keyword>
<keyword evidence="2" id="KW-0808">Transferase</keyword>
<evidence type="ECO:0000256" key="3">
    <source>
        <dbReference type="ARBA" id="ARBA00024303"/>
    </source>
</evidence>
<dbReference type="EMBL" id="LJQB01000054">
    <property type="protein sequence ID" value="KPW84729.1"/>
    <property type="molecule type" value="Genomic_DNA"/>
</dbReference>
<dbReference type="PIRSF" id="PIRSF015557">
    <property type="entry name" value="UCP015557"/>
    <property type="match status" value="1"/>
</dbReference>
<evidence type="ECO:0000256" key="2">
    <source>
        <dbReference type="ARBA" id="ARBA00022679"/>
    </source>
</evidence>
<reference evidence="8 9" key="1">
    <citation type="submission" date="2015-09" db="EMBL/GenBank/DDBJ databases">
        <title>Genome announcement of multiple Pseudomonas syringae strains.</title>
        <authorList>
            <person name="Thakur S."/>
            <person name="Wang P.W."/>
            <person name="Gong Y."/>
            <person name="Weir B.S."/>
            <person name="Guttman D.S."/>
        </authorList>
    </citation>
    <scope>NUCLEOTIDE SEQUENCE [LARGE SCALE GENOMIC DNA]</scope>
    <source>
        <strain evidence="8 9">ICMP19117</strain>
    </source>
</reference>
<gene>
    <name evidence="8" type="ORF">ALO92_04828</name>
</gene>
<evidence type="ECO:0000313" key="8">
    <source>
        <dbReference type="EMBL" id="KPW84729.1"/>
    </source>
</evidence>
<dbReference type="AlphaFoldDB" id="A0A0P9MKC2"/>
<evidence type="ECO:0000313" key="9">
    <source>
        <dbReference type="Proteomes" id="UP000050411"/>
    </source>
</evidence>
<proteinExistence type="inferred from homology"/>
<sequence length="422" mass="47808">MIVPCLMARHENGTAWLPDSIRLVTTCRSERQSAFFAVQPQGARMKASWDIFCSVVDNYGDAGVTWRLARQLVAEHDLQVRLWIDDLSAFVRLCPGAEPLARQQWQEGVSVCQWPTEWVNTDIPDVVIEAFACRLPTGYTEAMLQRSPRPLWLNLEYLSAEDWVSGCHGLPSPQSNGLKKFFFFPGFSAATGGLLRETSLIEQRHAFQRDVVARQDFLKGLGIEALPDARLISVFAYENPALCSWLDALASDSRPTHLLVPEGRILGDLQRWLGIDDPLRAGFIQVRAGLTVQVLPFIRQELYDQLLWSCDFNIVRGEDSFVRSQWAGQPMLWHIYQQEDDAHLPKLDAFLKLYLAGLTPAAAQAVNQFWQRWNAGGDLGECWAALAEHWPQIERHAERWCQQQAAQTDLATALVQFYVNSL</sequence>
<evidence type="ECO:0000256" key="6">
    <source>
        <dbReference type="ARBA" id="ARBA00030025"/>
    </source>
</evidence>
<comment type="caution">
    <text evidence="8">The sequence shown here is derived from an EMBL/GenBank/DDBJ whole genome shotgun (WGS) entry which is preliminary data.</text>
</comment>
<name>A0A0P9MKC2_9PSED</name>
<dbReference type="Pfam" id="PF10093">
    <property type="entry name" value="EarP"/>
    <property type="match status" value="1"/>
</dbReference>
<dbReference type="PATRIC" id="fig|200452.3.peg.2435"/>
<evidence type="ECO:0000256" key="5">
    <source>
        <dbReference type="ARBA" id="ARBA00024416"/>
    </source>
</evidence>
<dbReference type="Proteomes" id="UP000050411">
    <property type="component" value="Unassembled WGS sequence"/>
</dbReference>